<dbReference type="STRING" id="189381.GCA_900166615_01359"/>
<proteinExistence type="predicted"/>
<dbReference type="PATRIC" id="fig|189381.12.peg.2583"/>
<evidence type="ECO:0000313" key="1">
    <source>
        <dbReference type="EMBL" id="KON84863.1"/>
    </source>
</evidence>
<evidence type="ECO:0000313" key="2">
    <source>
        <dbReference type="Proteomes" id="UP000037405"/>
    </source>
</evidence>
<keyword evidence="2" id="KW-1185">Reference proteome</keyword>
<dbReference type="EMBL" id="LGUE01000004">
    <property type="protein sequence ID" value="KON84863.1"/>
    <property type="molecule type" value="Genomic_DNA"/>
</dbReference>
<dbReference type="RefSeq" id="WP_053428461.1">
    <property type="nucleotide sequence ID" value="NZ_LGUE01000004.1"/>
</dbReference>
<gene>
    <name evidence="1" type="ORF">AF331_12710</name>
</gene>
<dbReference type="Proteomes" id="UP000037405">
    <property type="component" value="Unassembled WGS sequence"/>
</dbReference>
<sequence length="148" mass="17148">MTTPAYIELVFENVESIILKPDRFLKLEFGPLVKDEDNHTQYDQFFTDEVLIHISYEDASELAYSPAKSDNPLGGYTHNPDSNHVADRPNILGRLLLYPDLTHIYYIDENENEISSVIVPWSEEDEYQNEYMTVTTEPGYVEVRVRKG</sequence>
<dbReference type="OrthoDB" id="2888740at2"/>
<organism evidence="1 2">
    <name type="scientific">Rossellomorea marisflavi</name>
    <dbReference type="NCBI Taxonomy" id="189381"/>
    <lineage>
        <taxon>Bacteria</taxon>
        <taxon>Bacillati</taxon>
        <taxon>Bacillota</taxon>
        <taxon>Bacilli</taxon>
        <taxon>Bacillales</taxon>
        <taxon>Bacillaceae</taxon>
        <taxon>Rossellomorea</taxon>
    </lineage>
</organism>
<accession>A0A0M0G4Z2</accession>
<reference evidence="2" key="1">
    <citation type="submission" date="2015-07" db="EMBL/GenBank/DDBJ databases">
        <title>Fjat-14235 jcm11544.</title>
        <authorList>
            <person name="Liu B."/>
            <person name="Wang J."/>
            <person name="Zhu Y."/>
            <person name="Liu G."/>
            <person name="Chen Q."/>
            <person name="Chen Z."/>
            <person name="Lan J."/>
            <person name="Che J."/>
            <person name="Ge C."/>
            <person name="Shi H."/>
            <person name="Pan Z."/>
            <person name="Liu X."/>
        </authorList>
    </citation>
    <scope>NUCLEOTIDE SEQUENCE [LARGE SCALE GENOMIC DNA]</scope>
    <source>
        <strain evidence="2">JCM 11544</strain>
    </source>
</reference>
<name>A0A0M0G4Z2_9BACI</name>
<dbReference type="AlphaFoldDB" id="A0A0M0G4Z2"/>
<protein>
    <submittedName>
        <fullName evidence="1">Uncharacterized protein</fullName>
    </submittedName>
</protein>
<comment type="caution">
    <text evidence="1">The sequence shown here is derived from an EMBL/GenBank/DDBJ whole genome shotgun (WGS) entry which is preliminary data.</text>
</comment>